<dbReference type="HOGENOM" id="CLU_017028_7_4_9"/>
<comment type="similarity">
    <text evidence="1">Belongs to the bacterial solute-binding protein 5 family.</text>
</comment>
<dbReference type="PIRSF" id="PIRSF002741">
    <property type="entry name" value="MppA"/>
    <property type="match status" value="1"/>
</dbReference>
<dbReference type="GO" id="GO:0043190">
    <property type="term" value="C:ATP-binding cassette (ABC) transporter complex"/>
    <property type="evidence" value="ECO:0007669"/>
    <property type="project" value="InterPro"/>
</dbReference>
<dbReference type="PROSITE" id="PS51257">
    <property type="entry name" value="PROKAR_LIPOPROTEIN"/>
    <property type="match status" value="1"/>
</dbReference>
<evidence type="ECO:0000313" key="6">
    <source>
        <dbReference type="EMBL" id="AEV68742.1"/>
    </source>
</evidence>
<keyword evidence="7" id="KW-1185">Reference proteome</keyword>
<dbReference type="EMBL" id="CP003065">
    <property type="protein sequence ID" value="AEV68742.1"/>
    <property type="molecule type" value="Genomic_DNA"/>
</dbReference>
<evidence type="ECO:0000256" key="2">
    <source>
        <dbReference type="ARBA" id="ARBA00022448"/>
    </source>
</evidence>
<dbReference type="PANTHER" id="PTHR30290">
    <property type="entry name" value="PERIPLASMIC BINDING COMPONENT OF ABC TRANSPORTER"/>
    <property type="match status" value="1"/>
</dbReference>
<dbReference type="InterPro" id="IPR039424">
    <property type="entry name" value="SBP_5"/>
</dbReference>
<accession>G8LX51</accession>
<evidence type="ECO:0000259" key="5">
    <source>
        <dbReference type="Pfam" id="PF00496"/>
    </source>
</evidence>
<reference evidence="6 7" key="2">
    <citation type="journal article" date="2012" name="Stand. Genomic Sci.">
        <title>Complete Genome Sequence of Clostridium clariflavum DSM 19732.</title>
        <authorList>
            <person name="Izquierdo J.A."/>
            <person name="Goodwin L."/>
            <person name="Davenport K.W."/>
            <person name="Teshima H."/>
            <person name="Bruce D."/>
            <person name="Detter C."/>
            <person name="Tapia R."/>
            <person name="Han S."/>
            <person name="Land M."/>
            <person name="Hauser L."/>
            <person name="Jeffries C.D."/>
            <person name="Han J."/>
            <person name="Pitluck S."/>
            <person name="Nolan M."/>
            <person name="Chen A."/>
            <person name="Huntemann M."/>
            <person name="Mavromatis K."/>
            <person name="Mikhailova N."/>
            <person name="Liolios K."/>
            <person name="Woyke T."/>
            <person name="Lynd L.R."/>
        </authorList>
    </citation>
    <scope>NUCLEOTIDE SEQUENCE [LARGE SCALE GENOMIC DNA]</scope>
    <source>
        <strain evidence="7">DSM 19732 / NBRC 101661 / EBR45</strain>
    </source>
</reference>
<dbReference type="eggNOG" id="COG0747">
    <property type="taxonomic scope" value="Bacteria"/>
</dbReference>
<dbReference type="Gene3D" id="3.10.105.10">
    <property type="entry name" value="Dipeptide-binding Protein, Domain 3"/>
    <property type="match status" value="1"/>
</dbReference>
<dbReference type="Gene3D" id="3.90.76.10">
    <property type="entry name" value="Dipeptide-binding Protein, Domain 1"/>
    <property type="match status" value="1"/>
</dbReference>
<protein>
    <submittedName>
        <fullName evidence="6">ABC-type dipeptide transport system, periplasmic component</fullName>
    </submittedName>
</protein>
<sequence length="552" mass="63893" precursor="true">MRTKKLFLILAVCISILFTSCSYLNLGENDDSKDNEYNFLDSEDDVIDIGPVRGGVLKLYSTNPDTLNPILTNNKYVRDYSAFVFESLVTLDRSQKAVPTLAKSWEVSDDGLTWTFHLEENVFWHDNMPFTAEDVEFTINAIISSPNSSYKPNVSNITMFSAIDRKTFRIVLKNPNSFTAELMTFPILPKHYFEGEEFASSPKNNSPMGTGPYKFAEYSPGQYVKLKSNENWWKGEQDNNNDLKIPYIQEIEIRLYDKTKSGTDAFQGGDVDLLTIDRSLWSKYNGRTDITMKKYTSNEFEYIAFNMSNKILKLPEVRQAIAYAVDKTRIISNLLPGEAVASDLPLIPDTWLNDTNAVFYSPDKEKARKLLEDGGWKESNGLMYKRINGVNTALKLEMLVNEDNSTRLKVAEEIKNQLKEIGIELTINKLKWDEEMKRIERKRFDMVFIGCQITSVPDISFLYSSESGQLNISGYKNEEVDEYLRKITMEKNDDVKKSYYSKLKELINQDVPYLGLYFYNEAVVYSKRIKGEFNPYLWNKYFDFVRWYTPMI</sequence>
<feature type="domain" description="Solute-binding protein family 5" evidence="5">
    <location>
        <begin position="97"/>
        <end position="467"/>
    </location>
</feature>
<evidence type="ECO:0000256" key="1">
    <source>
        <dbReference type="ARBA" id="ARBA00005695"/>
    </source>
</evidence>
<dbReference type="RefSeq" id="WP_014255321.1">
    <property type="nucleotide sequence ID" value="NC_016627.1"/>
</dbReference>
<gene>
    <name evidence="6" type="ordered locus">Clocl_2148</name>
</gene>
<evidence type="ECO:0000256" key="4">
    <source>
        <dbReference type="SAM" id="SignalP"/>
    </source>
</evidence>
<dbReference type="InterPro" id="IPR000914">
    <property type="entry name" value="SBP_5_dom"/>
</dbReference>
<keyword evidence="2" id="KW-0813">Transport</keyword>
<dbReference type="CDD" id="cd08513">
    <property type="entry name" value="PBP2_thermophilic_Hb8_like"/>
    <property type="match status" value="1"/>
</dbReference>
<dbReference type="PANTHER" id="PTHR30290:SF9">
    <property type="entry name" value="OLIGOPEPTIDE-BINDING PROTEIN APPA"/>
    <property type="match status" value="1"/>
</dbReference>
<organism evidence="6 7">
    <name type="scientific">Acetivibrio clariflavus (strain DSM 19732 / NBRC 101661 / EBR45)</name>
    <name type="common">Clostridium clariflavum</name>
    <dbReference type="NCBI Taxonomy" id="720554"/>
    <lineage>
        <taxon>Bacteria</taxon>
        <taxon>Bacillati</taxon>
        <taxon>Bacillota</taxon>
        <taxon>Clostridia</taxon>
        <taxon>Eubacteriales</taxon>
        <taxon>Oscillospiraceae</taxon>
        <taxon>Acetivibrio</taxon>
    </lineage>
</organism>
<dbReference type="KEGG" id="ccl:Clocl_2148"/>
<dbReference type="GO" id="GO:1904680">
    <property type="term" value="F:peptide transmembrane transporter activity"/>
    <property type="evidence" value="ECO:0007669"/>
    <property type="project" value="TreeGrafter"/>
</dbReference>
<dbReference type="InterPro" id="IPR030678">
    <property type="entry name" value="Peptide/Ni-bd"/>
</dbReference>
<name>G8LX51_ACECE</name>
<dbReference type="Pfam" id="PF00496">
    <property type="entry name" value="SBP_bac_5"/>
    <property type="match status" value="1"/>
</dbReference>
<dbReference type="GO" id="GO:0042597">
    <property type="term" value="C:periplasmic space"/>
    <property type="evidence" value="ECO:0007669"/>
    <property type="project" value="UniProtKB-ARBA"/>
</dbReference>
<dbReference type="GO" id="GO:0015833">
    <property type="term" value="P:peptide transport"/>
    <property type="evidence" value="ECO:0007669"/>
    <property type="project" value="TreeGrafter"/>
</dbReference>
<proteinExistence type="inferred from homology"/>
<evidence type="ECO:0000256" key="3">
    <source>
        <dbReference type="ARBA" id="ARBA00022729"/>
    </source>
</evidence>
<evidence type="ECO:0000313" key="7">
    <source>
        <dbReference type="Proteomes" id="UP000005435"/>
    </source>
</evidence>
<feature type="chain" id="PRO_5003510930" evidence="4">
    <location>
        <begin position="25"/>
        <end position="552"/>
    </location>
</feature>
<dbReference type="Gene3D" id="3.40.190.10">
    <property type="entry name" value="Periplasmic binding protein-like II"/>
    <property type="match status" value="1"/>
</dbReference>
<reference evidence="7" key="1">
    <citation type="submission" date="2011-12" db="EMBL/GenBank/DDBJ databases">
        <title>Complete sequence of Clostridium clariflavum DSM 19732.</title>
        <authorList>
            <consortium name="US DOE Joint Genome Institute"/>
            <person name="Lucas S."/>
            <person name="Han J."/>
            <person name="Lapidus A."/>
            <person name="Cheng J.-F."/>
            <person name="Goodwin L."/>
            <person name="Pitluck S."/>
            <person name="Peters L."/>
            <person name="Teshima H."/>
            <person name="Detter J.C."/>
            <person name="Han C."/>
            <person name="Tapia R."/>
            <person name="Land M."/>
            <person name="Hauser L."/>
            <person name="Kyrpides N."/>
            <person name="Ivanova N."/>
            <person name="Pagani I."/>
            <person name="Kitzmiller T."/>
            <person name="Lynd L."/>
            <person name="Izquierdo J."/>
            <person name="Woyke T."/>
        </authorList>
    </citation>
    <scope>NUCLEOTIDE SEQUENCE [LARGE SCALE GENOMIC DNA]</scope>
    <source>
        <strain evidence="7">DSM 19732 / NBRC 101661 / EBR45</strain>
    </source>
</reference>
<feature type="signal peptide" evidence="4">
    <location>
        <begin position="1"/>
        <end position="24"/>
    </location>
</feature>
<keyword evidence="3 4" id="KW-0732">Signal</keyword>
<dbReference type="SUPFAM" id="SSF53850">
    <property type="entry name" value="Periplasmic binding protein-like II"/>
    <property type="match status" value="1"/>
</dbReference>
<dbReference type="OrthoDB" id="9772924at2"/>
<dbReference type="Proteomes" id="UP000005435">
    <property type="component" value="Chromosome"/>
</dbReference>
<dbReference type="STRING" id="720554.Clocl_2148"/>
<dbReference type="AlphaFoldDB" id="G8LX51"/>